<dbReference type="AlphaFoldDB" id="A0A4C1Z1K6"/>
<dbReference type="EMBL" id="BGZK01001510">
    <property type="protein sequence ID" value="GBP81420.1"/>
    <property type="molecule type" value="Genomic_DNA"/>
</dbReference>
<reference evidence="1 2" key="1">
    <citation type="journal article" date="2019" name="Commun. Biol.">
        <title>The bagworm genome reveals a unique fibroin gene that provides high tensile strength.</title>
        <authorList>
            <person name="Kono N."/>
            <person name="Nakamura H."/>
            <person name="Ohtoshi R."/>
            <person name="Tomita M."/>
            <person name="Numata K."/>
            <person name="Arakawa K."/>
        </authorList>
    </citation>
    <scope>NUCLEOTIDE SEQUENCE [LARGE SCALE GENOMIC DNA]</scope>
</reference>
<gene>
    <name evidence="1" type="ORF">EVAR_59422_1</name>
</gene>
<name>A0A4C1Z1K6_EUMVA</name>
<evidence type="ECO:0000313" key="1">
    <source>
        <dbReference type="EMBL" id="GBP81420.1"/>
    </source>
</evidence>
<protein>
    <submittedName>
        <fullName evidence="1">Uncharacterized protein</fullName>
    </submittedName>
</protein>
<evidence type="ECO:0000313" key="2">
    <source>
        <dbReference type="Proteomes" id="UP000299102"/>
    </source>
</evidence>
<organism evidence="1 2">
    <name type="scientific">Eumeta variegata</name>
    <name type="common">Bagworm moth</name>
    <name type="synonym">Eumeta japonica</name>
    <dbReference type="NCBI Taxonomy" id="151549"/>
    <lineage>
        <taxon>Eukaryota</taxon>
        <taxon>Metazoa</taxon>
        <taxon>Ecdysozoa</taxon>
        <taxon>Arthropoda</taxon>
        <taxon>Hexapoda</taxon>
        <taxon>Insecta</taxon>
        <taxon>Pterygota</taxon>
        <taxon>Neoptera</taxon>
        <taxon>Endopterygota</taxon>
        <taxon>Lepidoptera</taxon>
        <taxon>Glossata</taxon>
        <taxon>Ditrysia</taxon>
        <taxon>Tineoidea</taxon>
        <taxon>Psychidae</taxon>
        <taxon>Oiketicinae</taxon>
        <taxon>Eumeta</taxon>
    </lineage>
</organism>
<dbReference type="Proteomes" id="UP000299102">
    <property type="component" value="Unassembled WGS sequence"/>
</dbReference>
<comment type="caution">
    <text evidence="1">The sequence shown here is derived from an EMBL/GenBank/DDBJ whole genome shotgun (WGS) entry which is preliminary data.</text>
</comment>
<accession>A0A4C1Z1K6</accession>
<keyword evidence="2" id="KW-1185">Reference proteome</keyword>
<proteinExistence type="predicted"/>
<sequence>MVVLTSSSSLNLQPAAVTERDKSRYTEGSVNIVESVGTEHALAHRGFRTVYGTLDARVRQALGRFYFYYYRSMSTVINSGKGWKFITKGQPESVTTFFLALMATKVVKNHLVPVCLPTFHKIREKNDASNKKLGSNPIFSSWLPMVLPLSRRHRWKALGSARMEYNALKLNGHAFIETHHELRAHRELVLKTMETGRKSFHLQGSCGTANLRLVQADQFPRPHGSRANATNDAQLILTFTTSVLSQKRADTRPPSPVVHQALSITTQLNGAPFITDSGRPAPALFGHLELH</sequence>